<comment type="caution">
    <text evidence="6">The sequence shown here is derived from an EMBL/GenBank/DDBJ whole genome shotgun (WGS) entry which is preliminary data.</text>
</comment>
<sequence>MANSPSQSRYRIANQILDLIRDARFEPGHHLREQQLGDLLKVSRTPVRAALTLLAERGIVETRKNQGFFLAKPFDALQRIEIEVPATVDQELYQRLVRDRLAGVIPNSLTQSAIARRYDVDRVALLRTLSRLAEDGLVARNKGHGWTFLPTLDTMIALRSSYDFRLTLEPTGLLLHTFKPDAAMLERSRLQHLYLVSHPDIAAVDAMQLFDTDATFHEMLAEFTGNIFFLQAIQQQNRLRRLLEFSGYGNRRRVRDWCQEHIAIIDAVVAGNLERAATIMRDHLSHAYNAAPPITDAKPRPQKPPRPAVEDPGDAGTSIQRPRRKAG</sequence>
<name>A0ABU0JB62_9HYPH</name>
<dbReference type="Gene3D" id="1.20.120.530">
    <property type="entry name" value="GntR ligand-binding domain-like"/>
    <property type="match status" value="1"/>
</dbReference>
<dbReference type="InterPro" id="IPR000524">
    <property type="entry name" value="Tscrpt_reg_HTH_GntR"/>
</dbReference>
<dbReference type="PANTHER" id="PTHR43537:SF5">
    <property type="entry name" value="UXU OPERON TRANSCRIPTIONAL REGULATOR"/>
    <property type="match status" value="1"/>
</dbReference>
<dbReference type="Gene3D" id="1.10.10.10">
    <property type="entry name" value="Winged helix-like DNA-binding domain superfamily/Winged helix DNA-binding domain"/>
    <property type="match status" value="2"/>
</dbReference>
<dbReference type="SMART" id="SM00895">
    <property type="entry name" value="FCD"/>
    <property type="match status" value="1"/>
</dbReference>
<dbReference type="InterPro" id="IPR036388">
    <property type="entry name" value="WH-like_DNA-bd_sf"/>
</dbReference>
<evidence type="ECO:0000259" key="5">
    <source>
        <dbReference type="PROSITE" id="PS50949"/>
    </source>
</evidence>
<keyword evidence="7" id="KW-1185">Reference proteome</keyword>
<dbReference type="Pfam" id="PF07729">
    <property type="entry name" value="FCD"/>
    <property type="match status" value="1"/>
</dbReference>
<dbReference type="SMART" id="SM00345">
    <property type="entry name" value="HTH_GNTR"/>
    <property type="match status" value="2"/>
</dbReference>
<dbReference type="EMBL" id="JAUSVX010000009">
    <property type="protein sequence ID" value="MDQ0471518.1"/>
    <property type="molecule type" value="Genomic_DNA"/>
</dbReference>
<dbReference type="InterPro" id="IPR008920">
    <property type="entry name" value="TF_FadR/GntR_C"/>
</dbReference>
<dbReference type="Pfam" id="PF00392">
    <property type="entry name" value="GntR"/>
    <property type="match status" value="1"/>
</dbReference>
<organism evidence="6 7">
    <name type="scientific">Labrys wisconsinensis</name>
    <dbReference type="NCBI Taxonomy" id="425677"/>
    <lineage>
        <taxon>Bacteria</taxon>
        <taxon>Pseudomonadati</taxon>
        <taxon>Pseudomonadota</taxon>
        <taxon>Alphaproteobacteria</taxon>
        <taxon>Hyphomicrobiales</taxon>
        <taxon>Xanthobacteraceae</taxon>
        <taxon>Labrys</taxon>
    </lineage>
</organism>
<keyword evidence="2 6" id="KW-0238">DNA-binding</keyword>
<evidence type="ECO:0000256" key="2">
    <source>
        <dbReference type="ARBA" id="ARBA00023125"/>
    </source>
</evidence>
<keyword evidence="3" id="KW-0804">Transcription</keyword>
<protein>
    <submittedName>
        <fullName evidence="6">DNA-binding GntR family transcriptional regulator</fullName>
    </submittedName>
</protein>
<evidence type="ECO:0000313" key="7">
    <source>
        <dbReference type="Proteomes" id="UP001242480"/>
    </source>
</evidence>
<feature type="domain" description="HTH gntR-type" evidence="5">
    <location>
        <begin position="6"/>
        <end position="73"/>
    </location>
</feature>
<feature type="region of interest" description="Disordered" evidence="4">
    <location>
        <begin position="290"/>
        <end position="327"/>
    </location>
</feature>
<dbReference type="PANTHER" id="PTHR43537">
    <property type="entry name" value="TRANSCRIPTIONAL REGULATOR, GNTR FAMILY"/>
    <property type="match status" value="1"/>
</dbReference>
<proteinExistence type="predicted"/>
<dbReference type="SUPFAM" id="SSF48008">
    <property type="entry name" value="GntR ligand-binding domain-like"/>
    <property type="match status" value="1"/>
</dbReference>
<dbReference type="PROSITE" id="PS50949">
    <property type="entry name" value="HTH_GNTR"/>
    <property type="match status" value="1"/>
</dbReference>
<gene>
    <name evidence="6" type="ORF">QO011_004543</name>
</gene>
<reference evidence="6 7" key="1">
    <citation type="submission" date="2023-07" db="EMBL/GenBank/DDBJ databases">
        <title>Genomic Encyclopedia of Type Strains, Phase IV (KMG-IV): sequencing the most valuable type-strain genomes for metagenomic binning, comparative biology and taxonomic classification.</title>
        <authorList>
            <person name="Goeker M."/>
        </authorList>
    </citation>
    <scope>NUCLEOTIDE SEQUENCE [LARGE SCALE GENOMIC DNA]</scope>
    <source>
        <strain evidence="6 7">DSM 19619</strain>
    </source>
</reference>
<dbReference type="CDD" id="cd07377">
    <property type="entry name" value="WHTH_GntR"/>
    <property type="match status" value="1"/>
</dbReference>
<dbReference type="Proteomes" id="UP001242480">
    <property type="component" value="Unassembled WGS sequence"/>
</dbReference>
<dbReference type="GO" id="GO:0003677">
    <property type="term" value="F:DNA binding"/>
    <property type="evidence" value="ECO:0007669"/>
    <property type="project" value="UniProtKB-KW"/>
</dbReference>
<evidence type="ECO:0000313" key="6">
    <source>
        <dbReference type="EMBL" id="MDQ0471518.1"/>
    </source>
</evidence>
<evidence type="ECO:0000256" key="3">
    <source>
        <dbReference type="ARBA" id="ARBA00023163"/>
    </source>
</evidence>
<dbReference type="InterPro" id="IPR036390">
    <property type="entry name" value="WH_DNA-bd_sf"/>
</dbReference>
<accession>A0ABU0JB62</accession>
<evidence type="ECO:0000256" key="1">
    <source>
        <dbReference type="ARBA" id="ARBA00023015"/>
    </source>
</evidence>
<dbReference type="InterPro" id="IPR011711">
    <property type="entry name" value="GntR_C"/>
</dbReference>
<dbReference type="RefSeq" id="WP_307276811.1">
    <property type="nucleotide sequence ID" value="NZ_JAUSVX010000009.1"/>
</dbReference>
<evidence type="ECO:0000256" key="4">
    <source>
        <dbReference type="SAM" id="MobiDB-lite"/>
    </source>
</evidence>
<keyword evidence="1" id="KW-0805">Transcription regulation</keyword>
<dbReference type="SUPFAM" id="SSF46785">
    <property type="entry name" value="Winged helix' DNA-binding domain"/>
    <property type="match status" value="2"/>
</dbReference>